<dbReference type="Gene3D" id="3.50.50.60">
    <property type="entry name" value="FAD/NAD(P)-binding domain"/>
    <property type="match status" value="1"/>
</dbReference>
<dbReference type="InterPro" id="IPR002938">
    <property type="entry name" value="FAD-bd"/>
</dbReference>
<feature type="domain" description="FAD-binding" evidence="4">
    <location>
        <begin position="2"/>
        <end position="343"/>
    </location>
</feature>
<dbReference type="RefSeq" id="WP_048451276.1">
    <property type="nucleotide sequence ID" value="NZ_LABZ01000083.1"/>
</dbReference>
<dbReference type="OrthoDB" id="9791689at2"/>
<keyword evidence="5" id="KW-0560">Oxidoreductase</keyword>
<proteinExistence type="predicted"/>
<dbReference type="PATRIC" id="fig|1187852.3.peg.6570"/>
<keyword evidence="2" id="KW-0285">Flavoprotein</keyword>
<keyword evidence="3" id="KW-0274">FAD</keyword>
<protein>
    <submittedName>
        <fullName evidence="5">FAD-binding monooxygenase</fullName>
    </submittedName>
</protein>
<dbReference type="Gene3D" id="3.30.70.2450">
    <property type="match status" value="1"/>
</dbReference>
<dbReference type="PRINTS" id="PR00420">
    <property type="entry name" value="RNGMNOXGNASE"/>
</dbReference>
<dbReference type="AlphaFoldDB" id="A0A0J6T6Z7"/>
<dbReference type="EMBL" id="LABZ01000083">
    <property type="protein sequence ID" value="KMO41313.1"/>
    <property type="molecule type" value="Genomic_DNA"/>
</dbReference>
<accession>A0A0J6T6Z7</accession>
<dbReference type="SUPFAM" id="SSF51905">
    <property type="entry name" value="FAD/NAD(P)-binding domain"/>
    <property type="match status" value="1"/>
</dbReference>
<sequence length="488" mass="51734">MTDILIVGAGPVGLTMAAELARYGVGVRLIDRAPHATETSKALVVWSRTLELMDRMGCSRAFLDAGLRAPGASIRSGGTILGQPRFESIASAYNFALMVPQRDTERLLTAHLRSFGVAVERQVELAGFTEAADGVAARLRHADGREETVGTPWLIGCDGAHSTVRHGLGLAFEGSAQGDDWLLADVRLDGPGAPPPDEIATYLHRDGPFVVFPIPHGRARVVATVGRTDAAHPRPDPTLADVQALIDRRAGGGFRTSDPVWLTHFRINERKVSEYRRGRVFLAGDAAHIHSPAGGQGMNTGMQDAVNLAWKLAMVVRGRAGASLLASYSPERSAVGDLVLRNAGRLTDMATLSNPAAQGARNLALRFLLGLHTVRNRLATTMSEIEIAYGGSPLSKGPGSGARWEPEAYEGPPPGTGGEPRFVLYAADAGRGAALAGRFPGLLEAAPRSPPDPSGLFVVRPDCYVGLSAGGRGWDEAERYLRGLAQSD</sequence>
<evidence type="ECO:0000313" key="5">
    <source>
        <dbReference type="EMBL" id="KMO41313.1"/>
    </source>
</evidence>
<organism evidence="5 6">
    <name type="scientific">Methylobacterium tarhaniae</name>
    <dbReference type="NCBI Taxonomy" id="1187852"/>
    <lineage>
        <taxon>Bacteria</taxon>
        <taxon>Pseudomonadati</taxon>
        <taxon>Pseudomonadota</taxon>
        <taxon>Alphaproteobacteria</taxon>
        <taxon>Hyphomicrobiales</taxon>
        <taxon>Methylobacteriaceae</taxon>
        <taxon>Methylobacterium</taxon>
    </lineage>
</organism>
<evidence type="ECO:0000256" key="2">
    <source>
        <dbReference type="ARBA" id="ARBA00022630"/>
    </source>
</evidence>
<comment type="caution">
    <text evidence="5">The sequence shown here is derived from an EMBL/GenBank/DDBJ whole genome shotgun (WGS) entry which is preliminary data.</text>
</comment>
<dbReference type="Pfam" id="PF01494">
    <property type="entry name" value="FAD_binding_3"/>
    <property type="match status" value="1"/>
</dbReference>
<dbReference type="PANTHER" id="PTHR43004:SF19">
    <property type="entry name" value="BINDING MONOOXYGENASE, PUTATIVE (JCVI)-RELATED"/>
    <property type="match status" value="1"/>
</dbReference>
<dbReference type="InterPro" id="IPR036188">
    <property type="entry name" value="FAD/NAD-bd_sf"/>
</dbReference>
<evidence type="ECO:0000256" key="3">
    <source>
        <dbReference type="ARBA" id="ARBA00022827"/>
    </source>
</evidence>
<evidence type="ECO:0000313" key="6">
    <source>
        <dbReference type="Proteomes" id="UP000036449"/>
    </source>
</evidence>
<dbReference type="Proteomes" id="UP000036449">
    <property type="component" value="Unassembled WGS sequence"/>
</dbReference>
<dbReference type="PANTHER" id="PTHR43004">
    <property type="entry name" value="TRK SYSTEM POTASSIUM UPTAKE PROTEIN"/>
    <property type="match status" value="1"/>
</dbReference>
<dbReference type="GO" id="GO:0016709">
    <property type="term" value="F:oxidoreductase activity, acting on paired donors, with incorporation or reduction of molecular oxygen, NAD(P)H as one donor, and incorporation of one atom of oxygen"/>
    <property type="evidence" value="ECO:0007669"/>
    <property type="project" value="UniProtKB-ARBA"/>
</dbReference>
<dbReference type="InterPro" id="IPR050641">
    <property type="entry name" value="RIFMO-like"/>
</dbReference>
<keyword evidence="6" id="KW-1185">Reference proteome</keyword>
<dbReference type="GO" id="GO:0071949">
    <property type="term" value="F:FAD binding"/>
    <property type="evidence" value="ECO:0007669"/>
    <property type="project" value="InterPro"/>
</dbReference>
<keyword evidence="5" id="KW-0503">Monooxygenase</keyword>
<reference evidence="5 6" key="1">
    <citation type="submission" date="2015-03" db="EMBL/GenBank/DDBJ databases">
        <title>Genome sequencing of Methylobacterium tarhaniae DSM 25844.</title>
        <authorList>
            <person name="Chaudhry V."/>
            <person name="Patil P.B."/>
        </authorList>
    </citation>
    <scope>NUCLEOTIDE SEQUENCE [LARGE SCALE GENOMIC DNA]</scope>
    <source>
        <strain evidence="5 6">DSM 25844</strain>
    </source>
</reference>
<name>A0A0J6T6Z7_9HYPH</name>
<evidence type="ECO:0000256" key="1">
    <source>
        <dbReference type="ARBA" id="ARBA00001974"/>
    </source>
</evidence>
<evidence type="ECO:0000259" key="4">
    <source>
        <dbReference type="Pfam" id="PF01494"/>
    </source>
</evidence>
<gene>
    <name evidence="5" type="ORF">VQ03_12860</name>
</gene>
<comment type="cofactor">
    <cofactor evidence="1">
        <name>FAD</name>
        <dbReference type="ChEBI" id="CHEBI:57692"/>
    </cofactor>
</comment>